<reference evidence="10" key="1">
    <citation type="submission" date="2016-01" db="EMBL/GenBank/DDBJ databases">
        <title>Reference transcriptome for the parasite Schistocephalus solidus: insights into the molecular evolution of parasitism.</title>
        <authorList>
            <person name="Hebert F.O."/>
            <person name="Grambauer S."/>
            <person name="Barber I."/>
            <person name="Landry C.R."/>
            <person name="Aubin-Horth N."/>
        </authorList>
    </citation>
    <scope>NUCLEOTIDE SEQUENCE</scope>
</reference>
<dbReference type="GO" id="GO:0061631">
    <property type="term" value="F:ubiquitin conjugating enzyme activity"/>
    <property type="evidence" value="ECO:0007669"/>
    <property type="project" value="UniProtKB-EC"/>
</dbReference>
<evidence type="ECO:0000256" key="1">
    <source>
        <dbReference type="ARBA" id="ARBA00012486"/>
    </source>
</evidence>
<dbReference type="FunFam" id="3.10.110.10:FF:000031">
    <property type="entry name" value="Ubiquitin-conjugating enzyme E2 22"/>
    <property type="match status" value="1"/>
</dbReference>
<dbReference type="PROSITE" id="PS00183">
    <property type="entry name" value="UBC_1"/>
    <property type="match status" value="1"/>
</dbReference>
<dbReference type="EMBL" id="GEEE01024712">
    <property type="protein sequence ID" value="JAP38513.1"/>
    <property type="molecule type" value="Transcribed_RNA"/>
</dbReference>
<dbReference type="InterPro" id="IPR050113">
    <property type="entry name" value="Ub_conjugating_enzyme"/>
</dbReference>
<dbReference type="CDD" id="cd23804">
    <property type="entry name" value="UBCc_UBE2S"/>
    <property type="match status" value="1"/>
</dbReference>
<feature type="domain" description="UBC core" evidence="9">
    <location>
        <begin position="7"/>
        <end position="154"/>
    </location>
</feature>
<feature type="active site" description="Glycyl thioester intermediate" evidence="6">
    <location>
        <position position="92"/>
    </location>
</feature>
<feature type="region of interest" description="Disordered" evidence="8">
    <location>
        <begin position="159"/>
        <end position="202"/>
    </location>
</feature>
<dbReference type="Pfam" id="PF00179">
    <property type="entry name" value="UQ_con"/>
    <property type="match status" value="1"/>
</dbReference>
<dbReference type="PROSITE" id="PS50127">
    <property type="entry name" value="UBC_2"/>
    <property type="match status" value="1"/>
</dbReference>
<dbReference type="AlphaFoldDB" id="A0A0X3NGN8"/>
<evidence type="ECO:0000256" key="5">
    <source>
        <dbReference type="ARBA" id="ARBA00022840"/>
    </source>
</evidence>
<evidence type="ECO:0000256" key="6">
    <source>
        <dbReference type="PROSITE-ProRule" id="PRU10133"/>
    </source>
</evidence>
<protein>
    <recommendedName>
        <fullName evidence="1">E2 ubiquitin-conjugating enzyme</fullName>
        <ecNumber evidence="1">2.3.2.23</ecNumber>
    </recommendedName>
</protein>
<name>A0A0X3NGN8_SCHSO</name>
<keyword evidence="4 7" id="KW-0833">Ubl conjugation pathway</keyword>
<dbReference type="SMART" id="SM00212">
    <property type="entry name" value="UBCc"/>
    <property type="match status" value="1"/>
</dbReference>
<keyword evidence="5 7" id="KW-0067">ATP-binding</keyword>
<gene>
    <name evidence="10" type="primary">UBE2S</name>
    <name evidence="10" type="ORF">TR167515</name>
</gene>
<dbReference type="GO" id="GO:0005524">
    <property type="term" value="F:ATP binding"/>
    <property type="evidence" value="ECO:0007669"/>
    <property type="project" value="UniProtKB-UniRule"/>
</dbReference>
<dbReference type="PANTHER" id="PTHR24067">
    <property type="entry name" value="UBIQUITIN-CONJUGATING ENZYME E2"/>
    <property type="match status" value="1"/>
</dbReference>
<keyword evidence="2" id="KW-0808">Transferase</keyword>
<evidence type="ECO:0000256" key="2">
    <source>
        <dbReference type="ARBA" id="ARBA00022679"/>
    </source>
</evidence>
<evidence type="ECO:0000256" key="8">
    <source>
        <dbReference type="SAM" id="MobiDB-lite"/>
    </source>
</evidence>
<dbReference type="Gene3D" id="3.10.110.10">
    <property type="entry name" value="Ubiquitin Conjugating Enzyme"/>
    <property type="match status" value="1"/>
</dbReference>
<dbReference type="SUPFAM" id="SSF54495">
    <property type="entry name" value="UBC-like"/>
    <property type="match status" value="1"/>
</dbReference>
<sequence length="202" mass="22822">MENVFPKFAKSVFKEIRAILDDEIDGVSLELNEQDLTDLKASIIGPRDTPFENGLFIIRLILPTNYPTEPPKGFFLTKIFHPNVNPRTGEICIDTLKKEWNPVLGLRHILLSIRCLLIVPNPESALNEEAGRLLLEDYDEYTRQARIFTSVHALGPAATPKIPTSYPQDSTILRDSNGHPEKSTSLNKKKTLSVTKKTMKRL</sequence>
<comment type="similarity">
    <text evidence="7">Belongs to the ubiquitin-conjugating enzyme family.</text>
</comment>
<proteinExistence type="inferred from homology"/>
<keyword evidence="3 7" id="KW-0547">Nucleotide-binding</keyword>
<dbReference type="InterPro" id="IPR023313">
    <property type="entry name" value="UBQ-conjugating_AS"/>
</dbReference>
<feature type="compositionally biased region" description="Basic residues" evidence="8">
    <location>
        <begin position="187"/>
        <end position="202"/>
    </location>
</feature>
<evidence type="ECO:0000259" key="9">
    <source>
        <dbReference type="PROSITE" id="PS50127"/>
    </source>
</evidence>
<dbReference type="InterPro" id="IPR016135">
    <property type="entry name" value="UBQ-conjugating_enzyme/RWD"/>
</dbReference>
<dbReference type="InterPro" id="IPR000608">
    <property type="entry name" value="UBC"/>
</dbReference>
<feature type="compositionally biased region" description="Polar residues" evidence="8">
    <location>
        <begin position="165"/>
        <end position="174"/>
    </location>
</feature>
<evidence type="ECO:0000256" key="4">
    <source>
        <dbReference type="ARBA" id="ARBA00022786"/>
    </source>
</evidence>
<evidence type="ECO:0000256" key="3">
    <source>
        <dbReference type="ARBA" id="ARBA00022741"/>
    </source>
</evidence>
<evidence type="ECO:0000313" key="10">
    <source>
        <dbReference type="EMBL" id="JAP38513.1"/>
    </source>
</evidence>
<organism evidence="10">
    <name type="scientific">Schistocephalus solidus</name>
    <name type="common">Tapeworm</name>
    <dbReference type="NCBI Taxonomy" id="70667"/>
    <lineage>
        <taxon>Eukaryota</taxon>
        <taxon>Metazoa</taxon>
        <taxon>Spiralia</taxon>
        <taxon>Lophotrochozoa</taxon>
        <taxon>Platyhelminthes</taxon>
        <taxon>Cestoda</taxon>
        <taxon>Eucestoda</taxon>
        <taxon>Diphyllobothriidea</taxon>
        <taxon>Diphyllobothriidae</taxon>
        <taxon>Schistocephalus</taxon>
    </lineage>
</organism>
<dbReference type="EC" id="2.3.2.23" evidence="1"/>
<accession>A0A0X3NGN8</accession>
<evidence type="ECO:0000256" key="7">
    <source>
        <dbReference type="RuleBase" id="RU362109"/>
    </source>
</evidence>